<proteinExistence type="inferred from homology"/>
<dbReference type="InterPro" id="IPR001128">
    <property type="entry name" value="Cyt_P450"/>
</dbReference>
<keyword evidence="2 3" id="KW-0349">Heme</keyword>
<keyword evidence="2 3" id="KW-0479">Metal-binding</keyword>
<dbReference type="GO" id="GO:0020037">
    <property type="term" value="F:heme binding"/>
    <property type="evidence" value="ECO:0007669"/>
    <property type="project" value="InterPro"/>
</dbReference>
<evidence type="ECO:0000256" key="3">
    <source>
        <dbReference type="RuleBase" id="RU000461"/>
    </source>
</evidence>
<dbReference type="GO" id="GO:0016705">
    <property type="term" value="F:oxidoreductase activity, acting on paired donors, with incorporation or reduction of molecular oxygen"/>
    <property type="evidence" value="ECO:0007669"/>
    <property type="project" value="InterPro"/>
</dbReference>
<evidence type="ECO:0000256" key="2">
    <source>
        <dbReference type="PIRSR" id="PIRSR602401-1"/>
    </source>
</evidence>
<dbReference type="SUPFAM" id="SSF48264">
    <property type="entry name" value="Cytochrome P450"/>
    <property type="match status" value="1"/>
</dbReference>
<keyword evidence="3" id="KW-0503">Monooxygenase</keyword>
<dbReference type="EMBL" id="JAYWIO010000004">
    <property type="protein sequence ID" value="KAK7268392.1"/>
    <property type="molecule type" value="Genomic_DNA"/>
</dbReference>
<dbReference type="GO" id="GO:0004497">
    <property type="term" value="F:monooxygenase activity"/>
    <property type="evidence" value="ECO:0007669"/>
    <property type="project" value="UniProtKB-KW"/>
</dbReference>
<dbReference type="PANTHER" id="PTHR47950:SF12">
    <property type="entry name" value="CYTOCHROME P450 76AD1-LIKE"/>
    <property type="match status" value="1"/>
</dbReference>
<dbReference type="AlphaFoldDB" id="A0AAN9F2G9"/>
<dbReference type="GO" id="GO:0005506">
    <property type="term" value="F:iron ion binding"/>
    <property type="evidence" value="ECO:0007669"/>
    <property type="project" value="InterPro"/>
</dbReference>
<dbReference type="Proteomes" id="UP001372338">
    <property type="component" value="Unassembled WGS sequence"/>
</dbReference>
<dbReference type="PRINTS" id="PR00385">
    <property type="entry name" value="P450"/>
</dbReference>
<dbReference type="InterPro" id="IPR017972">
    <property type="entry name" value="Cyt_P450_CS"/>
</dbReference>
<dbReference type="InterPro" id="IPR036396">
    <property type="entry name" value="Cyt_P450_sf"/>
</dbReference>
<dbReference type="PRINTS" id="PR00463">
    <property type="entry name" value="EP450I"/>
</dbReference>
<accession>A0AAN9F2G9</accession>
<evidence type="ECO:0008006" key="6">
    <source>
        <dbReference type="Google" id="ProtNLM"/>
    </source>
</evidence>
<keyword evidence="2 3" id="KW-0408">Iron</keyword>
<keyword evidence="3" id="KW-0560">Oxidoreductase</keyword>
<dbReference type="InterPro" id="IPR002401">
    <property type="entry name" value="Cyt_P450_E_grp-I"/>
</dbReference>
<dbReference type="Pfam" id="PF00067">
    <property type="entry name" value="p450"/>
    <property type="match status" value="1"/>
</dbReference>
<name>A0AAN9F2G9_CROPI</name>
<dbReference type="FunFam" id="1.10.630.10:FF:000163">
    <property type="entry name" value="Geraniol 8-hydroxylase"/>
    <property type="match status" value="1"/>
</dbReference>
<sequence>MLYILKLENCLIDSKLTYYLWPSSTDLFVAGTDTTSSTLEWAMTELVLNPEIVSKAKKELEETIGKGKLVEESNITKLPYLQAIIKETFRLHPPVPLLLPRKAERDVEICGFTIPKDAQVMVNVWTIGRDPTLWDNPNLFLPERFIGSEIDIKGRNFELAPFGAGRRICPAVMLGVRMVSMVLGSLINSFDWKLEDGMKLEDVDMDEKFGITLQKTQPLRLVPLSIGN</sequence>
<protein>
    <recommendedName>
        <fullName evidence="6">Cytochrome P450</fullName>
    </recommendedName>
</protein>
<comment type="cofactor">
    <cofactor evidence="2">
        <name>heme</name>
        <dbReference type="ChEBI" id="CHEBI:30413"/>
    </cofactor>
</comment>
<dbReference type="PROSITE" id="PS00086">
    <property type="entry name" value="CYTOCHROME_P450"/>
    <property type="match status" value="1"/>
</dbReference>
<keyword evidence="5" id="KW-1185">Reference proteome</keyword>
<gene>
    <name evidence="4" type="ORF">RIF29_21090</name>
</gene>
<feature type="binding site" description="axial binding residue" evidence="2">
    <location>
        <position position="169"/>
    </location>
    <ligand>
        <name>heme</name>
        <dbReference type="ChEBI" id="CHEBI:30413"/>
    </ligand>
    <ligandPart>
        <name>Fe</name>
        <dbReference type="ChEBI" id="CHEBI:18248"/>
    </ligandPart>
</feature>
<dbReference type="PANTHER" id="PTHR47950">
    <property type="entry name" value="CYTOCHROME P450, FAMILY 76, SUBFAMILY C, POLYPEPTIDE 5-RELATED"/>
    <property type="match status" value="1"/>
</dbReference>
<evidence type="ECO:0000313" key="5">
    <source>
        <dbReference type="Proteomes" id="UP001372338"/>
    </source>
</evidence>
<organism evidence="4 5">
    <name type="scientific">Crotalaria pallida</name>
    <name type="common">Smooth rattlebox</name>
    <name type="synonym">Crotalaria striata</name>
    <dbReference type="NCBI Taxonomy" id="3830"/>
    <lineage>
        <taxon>Eukaryota</taxon>
        <taxon>Viridiplantae</taxon>
        <taxon>Streptophyta</taxon>
        <taxon>Embryophyta</taxon>
        <taxon>Tracheophyta</taxon>
        <taxon>Spermatophyta</taxon>
        <taxon>Magnoliopsida</taxon>
        <taxon>eudicotyledons</taxon>
        <taxon>Gunneridae</taxon>
        <taxon>Pentapetalae</taxon>
        <taxon>rosids</taxon>
        <taxon>fabids</taxon>
        <taxon>Fabales</taxon>
        <taxon>Fabaceae</taxon>
        <taxon>Papilionoideae</taxon>
        <taxon>50 kb inversion clade</taxon>
        <taxon>genistoids sensu lato</taxon>
        <taxon>core genistoids</taxon>
        <taxon>Crotalarieae</taxon>
        <taxon>Crotalaria</taxon>
    </lineage>
</organism>
<comment type="similarity">
    <text evidence="1 3">Belongs to the cytochrome P450 family.</text>
</comment>
<evidence type="ECO:0000256" key="1">
    <source>
        <dbReference type="ARBA" id="ARBA00010617"/>
    </source>
</evidence>
<comment type="caution">
    <text evidence="4">The sequence shown here is derived from an EMBL/GenBank/DDBJ whole genome shotgun (WGS) entry which is preliminary data.</text>
</comment>
<reference evidence="4 5" key="1">
    <citation type="submission" date="2024-01" db="EMBL/GenBank/DDBJ databases">
        <title>The genomes of 5 underutilized Papilionoideae crops provide insights into root nodulation and disease resistanc.</title>
        <authorList>
            <person name="Yuan L."/>
        </authorList>
    </citation>
    <scope>NUCLEOTIDE SEQUENCE [LARGE SCALE GENOMIC DNA]</scope>
    <source>
        <strain evidence="4">ZHUSHIDOU_FW_LH</strain>
        <tissue evidence="4">Leaf</tissue>
    </source>
</reference>
<evidence type="ECO:0000313" key="4">
    <source>
        <dbReference type="EMBL" id="KAK7268392.1"/>
    </source>
</evidence>
<dbReference type="Gene3D" id="1.10.630.10">
    <property type="entry name" value="Cytochrome P450"/>
    <property type="match status" value="1"/>
</dbReference>